<dbReference type="OrthoDB" id="4473689at2"/>
<dbReference type="Proteomes" id="UP000198992">
    <property type="component" value="Unassembled WGS sequence"/>
</dbReference>
<dbReference type="GO" id="GO:0006355">
    <property type="term" value="P:regulation of DNA-templated transcription"/>
    <property type="evidence" value="ECO:0007669"/>
    <property type="project" value="InterPro"/>
</dbReference>
<name>A0A1H4YXI3_9BRAD</name>
<dbReference type="SUPFAM" id="SSF46894">
    <property type="entry name" value="C-terminal effector domain of the bipartite response regulators"/>
    <property type="match status" value="1"/>
</dbReference>
<accession>A0A1H4YXI3</accession>
<dbReference type="CDD" id="cd00383">
    <property type="entry name" value="trans_reg_C"/>
    <property type="match status" value="1"/>
</dbReference>
<reference evidence="4 5" key="1">
    <citation type="submission" date="2016-10" db="EMBL/GenBank/DDBJ databases">
        <authorList>
            <person name="de Groot N.N."/>
        </authorList>
    </citation>
    <scope>NUCLEOTIDE SEQUENCE [LARGE SCALE GENOMIC DNA]</scope>
    <source>
        <strain evidence="4 5">MT12</strain>
    </source>
</reference>
<dbReference type="AlphaFoldDB" id="A0A1H4YXI3"/>
<dbReference type="GO" id="GO:0000160">
    <property type="term" value="P:phosphorelay signal transduction system"/>
    <property type="evidence" value="ECO:0007669"/>
    <property type="project" value="InterPro"/>
</dbReference>
<dbReference type="InterPro" id="IPR036388">
    <property type="entry name" value="WH-like_DNA-bd_sf"/>
</dbReference>
<dbReference type="InterPro" id="IPR001867">
    <property type="entry name" value="OmpR/PhoB-type_DNA-bd"/>
</dbReference>
<dbReference type="InterPro" id="IPR027417">
    <property type="entry name" value="P-loop_NTPase"/>
</dbReference>
<dbReference type="Gene3D" id="1.10.10.10">
    <property type="entry name" value="Winged helix-like DNA-binding domain superfamily/Winged helix DNA-binding domain"/>
    <property type="match status" value="1"/>
</dbReference>
<dbReference type="PROSITE" id="PS51755">
    <property type="entry name" value="OMPR_PHOB"/>
    <property type="match status" value="1"/>
</dbReference>
<protein>
    <submittedName>
        <fullName evidence="4">Predicted ATPase</fullName>
    </submittedName>
</protein>
<dbReference type="EMBL" id="FNTH01000001">
    <property type="protein sequence ID" value="SED21740.1"/>
    <property type="molecule type" value="Genomic_DNA"/>
</dbReference>
<dbReference type="InterPro" id="IPR049945">
    <property type="entry name" value="AAA_22"/>
</dbReference>
<evidence type="ECO:0000256" key="1">
    <source>
        <dbReference type="ARBA" id="ARBA00023125"/>
    </source>
</evidence>
<keyword evidence="1 2" id="KW-0238">DNA-binding</keyword>
<evidence type="ECO:0000313" key="5">
    <source>
        <dbReference type="Proteomes" id="UP000198992"/>
    </source>
</evidence>
<dbReference type="GO" id="GO:0003677">
    <property type="term" value="F:DNA binding"/>
    <property type="evidence" value="ECO:0007669"/>
    <property type="project" value="UniProtKB-UniRule"/>
</dbReference>
<evidence type="ECO:0000256" key="2">
    <source>
        <dbReference type="PROSITE-ProRule" id="PRU01091"/>
    </source>
</evidence>
<dbReference type="PRINTS" id="PR00364">
    <property type="entry name" value="DISEASERSIST"/>
</dbReference>
<evidence type="ECO:0000313" key="4">
    <source>
        <dbReference type="EMBL" id="SED21740.1"/>
    </source>
</evidence>
<dbReference type="Pfam" id="PF13401">
    <property type="entry name" value="AAA_22"/>
    <property type="match status" value="1"/>
</dbReference>
<dbReference type="RefSeq" id="WP_092118357.1">
    <property type="nucleotide sequence ID" value="NZ_FNTH01000001.1"/>
</dbReference>
<dbReference type="PANTHER" id="PTHR47691:SF3">
    <property type="entry name" value="HTH-TYPE TRANSCRIPTIONAL REGULATOR RV0890C-RELATED"/>
    <property type="match status" value="1"/>
</dbReference>
<dbReference type="SUPFAM" id="SSF52540">
    <property type="entry name" value="P-loop containing nucleoside triphosphate hydrolases"/>
    <property type="match status" value="1"/>
</dbReference>
<gene>
    <name evidence="4" type="ORF">SAMN05444164_4112</name>
</gene>
<feature type="domain" description="OmpR/PhoB-type" evidence="3">
    <location>
        <begin position="7"/>
        <end position="105"/>
    </location>
</feature>
<dbReference type="InterPro" id="IPR016032">
    <property type="entry name" value="Sig_transdc_resp-reg_C-effctor"/>
</dbReference>
<dbReference type="Gene3D" id="3.40.50.300">
    <property type="entry name" value="P-loop containing nucleotide triphosphate hydrolases"/>
    <property type="match status" value="1"/>
</dbReference>
<feature type="DNA-binding region" description="OmpR/PhoB-type" evidence="2">
    <location>
        <begin position="7"/>
        <end position="105"/>
    </location>
</feature>
<sequence>MHGSVVHRKLTFGPFELSIGERLLRRDGRVLPLGDRALDILTYLAERPGEVIAKQELIDHVWSGVTVEEGSLRVHVAAIRKALGDGQFGNRYIANIKGRGYSLVSTVVPPLGGTESRNAKFSPQGRLPVRPIMMIGRETVVAEVSEKLRNERFVTLLGPGGIGKTTIALAVGRAAAEEFGGEVHFVDLESLTEPRHVAGAVATSLGLALTSKDPGRELVDLVGSRKLLIILDNCEHVIETVALLAEQLYQESEHVYLLTTSRELLKVGGEHCWRVLALDFPLDDSEQTADSVLRYPAVQLLARRVAARAGSFILTDEEAPFVAEMCRKLDGIPLAIELAAGQVAALGLKSTLARLEPLELAHRSAVVRHQTLKATLDWSYNLLSDVERIVLRRISPFVDQFSLEGARYVVGELGIGNGEIFDAITGLVEKSLIATRIYEMQAPYRLLDTTRAYAFEKLEEHAEVDVVLRRYGEYVAGYLESQRVALLECEETDKSSRVLQTARHLPL</sequence>
<dbReference type="Pfam" id="PF00486">
    <property type="entry name" value="Trans_reg_C"/>
    <property type="match status" value="1"/>
</dbReference>
<organism evidence="4 5">
    <name type="scientific">Bradyrhizobium erythrophlei</name>
    <dbReference type="NCBI Taxonomy" id="1437360"/>
    <lineage>
        <taxon>Bacteria</taxon>
        <taxon>Pseudomonadati</taxon>
        <taxon>Pseudomonadota</taxon>
        <taxon>Alphaproteobacteria</taxon>
        <taxon>Hyphomicrobiales</taxon>
        <taxon>Nitrobacteraceae</taxon>
        <taxon>Bradyrhizobium</taxon>
    </lineage>
</organism>
<evidence type="ECO:0000259" key="3">
    <source>
        <dbReference type="PROSITE" id="PS51755"/>
    </source>
</evidence>
<proteinExistence type="predicted"/>
<dbReference type="GO" id="GO:0016887">
    <property type="term" value="F:ATP hydrolysis activity"/>
    <property type="evidence" value="ECO:0007669"/>
    <property type="project" value="InterPro"/>
</dbReference>
<dbReference type="SMART" id="SM00862">
    <property type="entry name" value="Trans_reg_C"/>
    <property type="match status" value="1"/>
</dbReference>
<dbReference type="PANTHER" id="PTHR47691">
    <property type="entry name" value="REGULATOR-RELATED"/>
    <property type="match status" value="1"/>
</dbReference>